<proteinExistence type="predicted"/>
<evidence type="ECO:0000313" key="3">
    <source>
        <dbReference type="Proteomes" id="UP000008555"/>
    </source>
</evidence>
<dbReference type="RefSeq" id="WP_005771783.1">
    <property type="nucleotide sequence ID" value="NC_009727.1"/>
</dbReference>
<dbReference type="AlphaFoldDB" id="A9KDR9"/>
<dbReference type="PANTHER" id="PTHR36698">
    <property type="entry name" value="BLL5892 PROTEIN"/>
    <property type="match status" value="1"/>
</dbReference>
<evidence type="ECO:0000259" key="1">
    <source>
        <dbReference type="Pfam" id="PF03886"/>
    </source>
</evidence>
<dbReference type="Pfam" id="PF03886">
    <property type="entry name" value="ABC_trans_aux"/>
    <property type="match status" value="1"/>
</dbReference>
<organism evidence="2 3">
    <name type="scientific">Coxiella burnetii (strain Dugway 5J108-111)</name>
    <dbReference type="NCBI Taxonomy" id="434922"/>
    <lineage>
        <taxon>Bacteria</taxon>
        <taxon>Pseudomonadati</taxon>
        <taxon>Pseudomonadota</taxon>
        <taxon>Gammaproteobacteria</taxon>
        <taxon>Legionellales</taxon>
        <taxon>Coxiellaceae</taxon>
        <taxon>Coxiella</taxon>
    </lineage>
</organism>
<name>A9KDR9_COXBN</name>
<sequence>MKIIKFILIIFFAINVVGCGPVVVPPISYYQLDDLKLVRLPAHSKTHLTILVSMPIPNPGYQTSAMIYMLTPYELSRYANSRWVAPPSEMLMPLLVQALRQTGYFYAVVSPPFVGMTHYRLDTRLLKLQQEFFFPISRIRLTMEASLIKSGTNHVVANHRFEVLVPALTNNPYGGVLAANKAAAIMSYRIAQFCAAYAR</sequence>
<accession>A9KDR9</accession>
<evidence type="ECO:0000313" key="2">
    <source>
        <dbReference type="EMBL" id="ABS77040.1"/>
    </source>
</evidence>
<dbReference type="SUPFAM" id="SSF159594">
    <property type="entry name" value="XCC0632-like"/>
    <property type="match status" value="1"/>
</dbReference>
<dbReference type="EMBL" id="CP000733">
    <property type="protein sequence ID" value="ABS77040.1"/>
    <property type="molecule type" value="Genomic_DNA"/>
</dbReference>
<dbReference type="InterPro" id="IPR005586">
    <property type="entry name" value="ABC_trans_aux"/>
</dbReference>
<dbReference type="Proteomes" id="UP000008555">
    <property type="component" value="Chromosome"/>
</dbReference>
<dbReference type="KEGG" id="cbd:CBUD_0745"/>
<dbReference type="PANTHER" id="PTHR36698:SF3">
    <property type="entry name" value="ABC-TYPE TRANSPORT AUXILIARY LIPOPROTEIN COMPONENT DOMAIN-CONTAINING PROTEIN"/>
    <property type="match status" value="1"/>
</dbReference>
<gene>
    <name evidence="2" type="ordered locus">CBUD_0745</name>
</gene>
<protein>
    <recommendedName>
        <fullName evidence="1">ABC-type transport auxiliary lipoprotein component domain-containing protein</fullName>
    </recommendedName>
</protein>
<dbReference type="Gene3D" id="3.40.50.10610">
    <property type="entry name" value="ABC-type transport auxiliary lipoprotein component"/>
    <property type="match status" value="1"/>
</dbReference>
<reference evidence="2 3" key="1">
    <citation type="journal article" date="2009" name="Infect. Immun.">
        <title>Comparative genomics reveal extensive transposon-mediated genomic plasticity and diversity among potential effector proteins within the genus Coxiella.</title>
        <authorList>
            <person name="Beare P.A."/>
            <person name="Unsworth N."/>
            <person name="Andoh M."/>
            <person name="Voth D.E."/>
            <person name="Omsland A."/>
            <person name="Gilk S.D."/>
            <person name="Williams K.P."/>
            <person name="Sobral B.W."/>
            <person name="Kupko J.J.III."/>
            <person name="Porcella S.F."/>
            <person name="Samuel J.E."/>
            <person name="Heinzen R.A."/>
        </authorList>
    </citation>
    <scope>NUCLEOTIDE SEQUENCE [LARGE SCALE GENOMIC DNA]</scope>
    <source>
        <strain evidence="2 3">Dugway 5J108-111</strain>
    </source>
</reference>
<feature type="domain" description="ABC-type transport auxiliary lipoprotein component" evidence="1">
    <location>
        <begin position="30"/>
        <end position="191"/>
    </location>
</feature>
<dbReference type="HOGENOM" id="CLU_102844_0_0_6"/>